<sequence length="194" mass="22006">MKLKALFLLLALGSLIVPRIEAEEFESSKVHFYMYGAYWCPHCRNVKESIKEHFGEETLTYYEIEGVEHNKNKFEELYLLTGISGIPATAIFYEGEIYAVIEGEFDVSKTWQIITEAKNQGGVILVTSGKAYILKWDSQEVQKLKEIFLSGKVNETQKKAEEKSICGPASVLLLSMGAIYLRKRNYSTEVSSNV</sequence>
<dbReference type="InterPro" id="IPR036249">
    <property type="entry name" value="Thioredoxin-like_sf"/>
</dbReference>
<dbReference type="GeneID" id="41712523"/>
<dbReference type="Proteomes" id="UP000324354">
    <property type="component" value="Chromosome"/>
</dbReference>
<dbReference type="EMBL" id="CP023154">
    <property type="protein sequence ID" value="QEK78410.1"/>
    <property type="molecule type" value="Genomic_DNA"/>
</dbReference>
<gene>
    <name evidence="1" type="ORF">PFDSM3638_03595</name>
</gene>
<proteinExistence type="predicted"/>
<dbReference type="SUPFAM" id="SSF52833">
    <property type="entry name" value="Thioredoxin-like"/>
    <property type="match status" value="1"/>
</dbReference>
<dbReference type="GeneID" id="13302531"/>
<evidence type="ECO:0000313" key="1">
    <source>
        <dbReference type="EMBL" id="QEK78410.1"/>
    </source>
</evidence>
<organism evidence="1 2">
    <name type="scientific">Pyrococcus furiosus (strain ATCC 43587 / DSM 3638 / JCM 8422 / Vc1)</name>
    <dbReference type="NCBI Taxonomy" id="186497"/>
    <lineage>
        <taxon>Archaea</taxon>
        <taxon>Methanobacteriati</taxon>
        <taxon>Methanobacteriota</taxon>
        <taxon>Thermococci</taxon>
        <taxon>Thermococcales</taxon>
        <taxon>Thermococcaceae</taxon>
        <taxon>Pyrococcus</taxon>
    </lineage>
</organism>
<dbReference type="CDD" id="cd02947">
    <property type="entry name" value="TRX_family"/>
    <property type="match status" value="1"/>
</dbReference>
<accession>A0A5C0XUI0</accession>
<protein>
    <submittedName>
        <fullName evidence="1">Thioredoxin</fullName>
    </submittedName>
</protein>
<dbReference type="OrthoDB" id="73564at2157"/>
<evidence type="ECO:0000313" key="2">
    <source>
        <dbReference type="Proteomes" id="UP000324354"/>
    </source>
</evidence>
<name>A0A5C0XUI0_PYRFU</name>
<reference evidence="1 2" key="1">
    <citation type="submission" date="2017-08" db="EMBL/GenBank/DDBJ databases">
        <title>Resequencing and Reannotation of the genome of Pyrococcus furiosus type strain DSM3638.</title>
        <authorList>
            <person name="Reichelt R.M."/>
            <person name="Bunk B."/>
        </authorList>
    </citation>
    <scope>NUCLEOTIDE SEQUENCE [LARGE SCALE GENOMIC DNA]</scope>
    <source>
        <strain evidence="1 2">DSM 3638</strain>
    </source>
</reference>
<dbReference type="InterPro" id="IPR011767">
    <property type="entry name" value="GLR_AS"/>
</dbReference>
<dbReference type="RefSeq" id="WP_011011849.1">
    <property type="nucleotide sequence ID" value="NC_003413.1"/>
</dbReference>
<dbReference type="AlphaFoldDB" id="A0A5C0XUI0"/>
<dbReference type="PROSITE" id="PS00195">
    <property type="entry name" value="GLUTAREDOXIN_1"/>
    <property type="match status" value="1"/>
</dbReference>
<dbReference type="Gene3D" id="3.40.30.10">
    <property type="entry name" value="Glutaredoxin"/>
    <property type="match status" value="1"/>
</dbReference>